<dbReference type="OrthoDB" id="428854at2759"/>
<keyword evidence="6" id="KW-0862">Zinc</keyword>
<feature type="region of interest" description="Disordered" evidence="10">
    <location>
        <begin position="1"/>
        <end position="25"/>
    </location>
</feature>
<feature type="domain" description="N-acetyltransferase ESCO zinc-finger" evidence="11">
    <location>
        <begin position="108"/>
        <end position="142"/>
    </location>
</feature>
<dbReference type="AlphaFoldDB" id="A0A8H7HM24"/>
<organism evidence="13 14">
    <name type="scientific">Rhizoctonia solani</name>
    <dbReference type="NCBI Taxonomy" id="456999"/>
    <lineage>
        <taxon>Eukaryota</taxon>
        <taxon>Fungi</taxon>
        <taxon>Dikarya</taxon>
        <taxon>Basidiomycota</taxon>
        <taxon>Agaricomycotina</taxon>
        <taxon>Agaricomycetes</taxon>
        <taxon>Cantharellales</taxon>
        <taxon>Ceratobasidiaceae</taxon>
        <taxon>Rhizoctonia</taxon>
    </lineage>
</organism>
<proteinExistence type="inferred from homology"/>
<dbReference type="InterPro" id="IPR016181">
    <property type="entry name" value="Acyl_CoA_acyltransferase"/>
</dbReference>
<gene>
    <name evidence="13" type="ORF">RHS03_07284</name>
</gene>
<comment type="caution">
    <text evidence="13">The sequence shown here is derived from an EMBL/GenBank/DDBJ whole genome shotgun (WGS) entry which is preliminary data.</text>
</comment>
<keyword evidence="7" id="KW-0539">Nucleus</keyword>
<dbReference type="PANTHER" id="PTHR45884:SF2">
    <property type="entry name" value="N-ACETYLTRANSFERASE ECO"/>
    <property type="match status" value="1"/>
</dbReference>
<evidence type="ECO:0000256" key="7">
    <source>
        <dbReference type="ARBA" id="ARBA00023242"/>
    </source>
</evidence>
<evidence type="ECO:0000256" key="6">
    <source>
        <dbReference type="ARBA" id="ARBA00022833"/>
    </source>
</evidence>
<comment type="similarity">
    <text evidence="2">Belongs to the acetyltransferase family. ECO subfamily.</text>
</comment>
<dbReference type="Proteomes" id="UP000602905">
    <property type="component" value="Unassembled WGS sequence"/>
</dbReference>
<evidence type="ECO:0000256" key="9">
    <source>
        <dbReference type="ARBA" id="ARBA00023315"/>
    </source>
</evidence>
<dbReference type="Gene3D" id="3.40.630.30">
    <property type="match status" value="1"/>
</dbReference>
<dbReference type="GO" id="GO:0005634">
    <property type="term" value="C:nucleus"/>
    <property type="evidence" value="ECO:0007669"/>
    <property type="project" value="UniProtKB-SubCell"/>
</dbReference>
<evidence type="ECO:0000256" key="8">
    <source>
        <dbReference type="ARBA" id="ARBA00023306"/>
    </source>
</evidence>
<evidence type="ECO:0000256" key="4">
    <source>
        <dbReference type="ARBA" id="ARBA00022723"/>
    </source>
</evidence>
<dbReference type="GO" id="GO:0061733">
    <property type="term" value="F:protein-lysine-acetyltransferase activity"/>
    <property type="evidence" value="ECO:0007669"/>
    <property type="project" value="TreeGrafter"/>
</dbReference>
<keyword evidence="5 13" id="KW-0863">Zinc-finger</keyword>
<accession>A0A8H7HM24</accession>
<evidence type="ECO:0000313" key="13">
    <source>
        <dbReference type="EMBL" id="KAF8699113.1"/>
    </source>
</evidence>
<dbReference type="GO" id="GO:0008270">
    <property type="term" value="F:zinc ion binding"/>
    <property type="evidence" value="ECO:0007669"/>
    <property type="project" value="UniProtKB-KW"/>
</dbReference>
<feature type="non-terminal residue" evidence="13">
    <location>
        <position position="1"/>
    </location>
</feature>
<evidence type="ECO:0000259" key="11">
    <source>
        <dbReference type="Pfam" id="PF13878"/>
    </source>
</evidence>
<dbReference type="EMBL" id="JACYCD010000239">
    <property type="protein sequence ID" value="KAF8699113.1"/>
    <property type="molecule type" value="Genomic_DNA"/>
</dbReference>
<feature type="domain" description="N-acetyltransferase ESCO acetyl-transferase" evidence="12">
    <location>
        <begin position="309"/>
        <end position="373"/>
    </location>
</feature>
<dbReference type="InterPro" id="IPR028009">
    <property type="entry name" value="ESCO_Acetyltransf_dom"/>
</dbReference>
<dbReference type="CDD" id="cd04301">
    <property type="entry name" value="NAT_SF"/>
    <property type="match status" value="1"/>
</dbReference>
<comment type="subcellular location">
    <subcellularLocation>
        <location evidence="1">Nucleus</location>
    </subcellularLocation>
</comment>
<dbReference type="InterPro" id="IPR028005">
    <property type="entry name" value="AcTrfase_ESCO_Znf_dom"/>
</dbReference>
<evidence type="ECO:0000256" key="5">
    <source>
        <dbReference type="ARBA" id="ARBA00022771"/>
    </source>
</evidence>
<dbReference type="Pfam" id="PF13878">
    <property type="entry name" value="zf-C2H2_3"/>
    <property type="match status" value="1"/>
</dbReference>
<feature type="compositionally biased region" description="Polar residues" evidence="10">
    <location>
        <begin position="1"/>
        <end position="17"/>
    </location>
</feature>
<dbReference type="PANTHER" id="PTHR45884">
    <property type="entry name" value="N-ACETYLTRANSFERASE ECO"/>
    <property type="match status" value="1"/>
</dbReference>
<reference evidence="13" key="1">
    <citation type="submission" date="2020-09" db="EMBL/GenBank/DDBJ databases">
        <title>Comparative genome analyses of four rice-infecting Rhizoctonia solani isolates reveal extensive enrichment of homogalacturonan modification genes.</title>
        <authorList>
            <person name="Lee D.-Y."/>
            <person name="Jeon J."/>
            <person name="Kim K.-T."/>
            <person name="Cheong K."/>
            <person name="Song H."/>
            <person name="Choi G."/>
            <person name="Ko J."/>
            <person name="Opiyo S.O."/>
            <person name="Zuo S."/>
            <person name="Madhav S."/>
            <person name="Lee Y.-H."/>
            <person name="Wang G.-L."/>
        </authorList>
    </citation>
    <scope>NUCLEOTIDE SEQUENCE</scope>
    <source>
        <strain evidence="13">AG1-IA WGL</strain>
    </source>
</reference>
<protein>
    <submittedName>
        <fullName evidence="13">Zinc-finger of acetyl-transferase ESCO</fullName>
    </submittedName>
</protein>
<name>A0A8H7HM24_9AGAM</name>
<keyword evidence="3 13" id="KW-0808">Transferase</keyword>
<dbReference type="GO" id="GO:0000785">
    <property type="term" value="C:chromatin"/>
    <property type="evidence" value="ECO:0007669"/>
    <property type="project" value="TreeGrafter"/>
</dbReference>
<keyword evidence="8" id="KW-0131">Cell cycle</keyword>
<evidence type="ECO:0000256" key="1">
    <source>
        <dbReference type="ARBA" id="ARBA00004123"/>
    </source>
</evidence>
<dbReference type="SUPFAM" id="SSF55729">
    <property type="entry name" value="Acyl-CoA N-acyltransferases (Nat)"/>
    <property type="match status" value="1"/>
</dbReference>
<keyword evidence="9" id="KW-0012">Acyltransferase</keyword>
<dbReference type="GO" id="GO:0007064">
    <property type="term" value="P:mitotic sister chromatid cohesion"/>
    <property type="evidence" value="ECO:0007669"/>
    <property type="project" value="TreeGrafter"/>
</dbReference>
<evidence type="ECO:0000256" key="2">
    <source>
        <dbReference type="ARBA" id="ARBA00005816"/>
    </source>
</evidence>
<evidence type="ECO:0000313" key="14">
    <source>
        <dbReference type="Proteomes" id="UP000602905"/>
    </source>
</evidence>
<keyword evidence="4" id="KW-0479">Metal-binding</keyword>
<evidence type="ECO:0000259" key="12">
    <source>
        <dbReference type="Pfam" id="PF13880"/>
    </source>
</evidence>
<sequence length="380" mass="40915">MSSRQASTPKTYSSRSGACSDHKGISQSITNYEDSSTVEGSDLELSTGHKASVLSLKRKSTAANNLHSFFGASQPTKRLKLSSDSQKRLTFKQSSTNGNISAPALTQLHFLPSKSILITCKSCDLSYTRGAHEDEELHRVYCLRIARGMEWSRDERSLEKPLGAGISDVELVEEHCALAEGVAGRILRIRCDTTKGKLGQKVTTLLSTINKVLSAPPLPDPSLKLSKAYVMVVPTKGPKSLGSKSKDEASAKRHKSERIVGCVITTPIAKAMRIVDNNELEISNAPKSNLVCVDIGNSGGNVYCDPSPVPATLGIPRLFVVPSHRRQGIARALLDTAAKTAIWGCSLNPNSGQIAFSQPTASGHAIMKSWGGPNMRIYEE</sequence>
<dbReference type="Pfam" id="PF13880">
    <property type="entry name" value="Acetyltransf_13"/>
    <property type="match status" value="1"/>
</dbReference>
<evidence type="ECO:0000256" key="3">
    <source>
        <dbReference type="ARBA" id="ARBA00022679"/>
    </source>
</evidence>
<evidence type="ECO:0000256" key="10">
    <source>
        <dbReference type="SAM" id="MobiDB-lite"/>
    </source>
</evidence>